<keyword evidence="11" id="KW-1185">Reference proteome</keyword>
<dbReference type="AlphaFoldDB" id="A0A2N6T897"/>
<keyword evidence="6" id="KW-0560">Oxidoreductase</keyword>
<dbReference type="Proteomes" id="UP000235836">
    <property type="component" value="Unassembled WGS sequence"/>
</dbReference>
<evidence type="ECO:0000256" key="2">
    <source>
        <dbReference type="ARBA" id="ARBA00009881"/>
    </source>
</evidence>
<dbReference type="Pfam" id="PF03060">
    <property type="entry name" value="NMO"/>
    <property type="match status" value="1"/>
</dbReference>
<dbReference type="EMBL" id="PNHG01000001">
    <property type="protein sequence ID" value="PMC65528.1"/>
    <property type="molecule type" value="Genomic_DNA"/>
</dbReference>
<evidence type="ECO:0000313" key="11">
    <source>
        <dbReference type="Proteomes" id="UP000235836"/>
    </source>
</evidence>
<dbReference type="GO" id="GO:0009636">
    <property type="term" value="P:response to toxic substance"/>
    <property type="evidence" value="ECO:0007669"/>
    <property type="project" value="UniProtKB-KW"/>
</dbReference>
<comment type="similarity">
    <text evidence="2">Belongs to the nitronate monooxygenase family. NMO class I subfamily.</text>
</comment>
<keyword evidence="5" id="KW-0288">FMN</keyword>
<evidence type="ECO:0000256" key="9">
    <source>
        <dbReference type="ARBA" id="ARBA00049401"/>
    </source>
</evidence>
<evidence type="ECO:0000256" key="1">
    <source>
        <dbReference type="ARBA" id="ARBA00001917"/>
    </source>
</evidence>
<dbReference type="PANTHER" id="PTHR42747">
    <property type="entry name" value="NITRONATE MONOOXYGENASE-RELATED"/>
    <property type="match status" value="1"/>
</dbReference>
<evidence type="ECO:0000256" key="6">
    <source>
        <dbReference type="ARBA" id="ARBA00023002"/>
    </source>
</evidence>
<keyword evidence="4" id="KW-0285">Flavoprotein</keyword>
<evidence type="ECO:0000313" key="10">
    <source>
        <dbReference type="EMBL" id="PMC65528.1"/>
    </source>
</evidence>
<evidence type="ECO:0000256" key="5">
    <source>
        <dbReference type="ARBA" id="ARBA00022643"/>
    </source>
</evidence>
<dbReference type="SUPFAM" id="SSF51412">
    <property type="entry name" value="Inosine monophosphate dehydrogenase (IMPDH)"/>
    <property type="match status" value="1"/>
</dbReference>
<gene>
    <name evidence="10" type="ORF">CJ203_01300</name>
</gene>
<dbReference type="CDD" id="cd04730">
    <property type="entry name" value="NPD_like"/>
    <property type="match status" value="1"/>
</dbReference>
<dbReference type="GO" id="GO:0018580">
    <property type="term" value="F:nitronate monooxygenase activity"/>
    <property type="evidence" value="ECO:0007669"/>
    <property type="project" value="InterPro"/>
</dbReference>
<dbReference type="InterPro" id="IPR013785">
    <property type="entry name" value="Aldolase_TIM"/>
</dbReference>
<evidence type="ECO:0000256" key="8">
    <source>
        <dbReference type="ARBA" id="ARBA00031155"/>
    </source>
</evidence>
<comment type="cofactor">
    <cofactor evidence="1">
        <name>FMN</name>
        <dbReference type="ChEBI" id="CHEBI:58210"/>
    </cofactor>
</comment>
<reference evidence="10 11" key="1">
    <citation type="submission" date="2017-09" db="EMBL/GenBank/DDBJ databases">
        <title>Bacterial strain isolated from the female urinary microbiota.</title>
        <authorList>
            <person name="Thomas-White K."/>
            <person name="Kumar N."/>
            <person name="Forster S."/>
            <person name="Putonti C."/>
            <person name="Lawley T."/>
            <person name="Wolfe A.J."/>
        </authorList>
    </citation>
    <scope>NUCLEOTIDE SEQUENCE [LARGE SCALE GENOMIC DNA]</scope>
    <source>
        <strain evidence="10 11">UMB0792</strain>
    </source>
</reference>
<dbReference type="PANTHER" id="PTHR42747:SF3">
    <property type="entry name" value="NITRONATE MONOOXYGENASE-RELATED"/>
    <property type="match status" value="1"/>
</dbReference>
<comment type="caution">
    <text evidence="10">The sequence shown here is derived from an EMBL/GenBank/DDBJ whole genome shotgun (WGS) entry which is preliminary data.</text>
</comment>
<proteinExistence type="inferred from homology"/>
<name>A0A2N6T897_9CORY</name>
<evidence type="ECO:0000256" key="4">
    <source>
        <dbReference type="ARBA" id="ARBA00022630"/>
    </source>
</evidence>
<evidence type="ECO:0000256" key="3">
    <source>
        <dbReference type="ARBA" id="ARBA00022575"/>
    </source>
</evidence>
<dbReference type="InterPro" id="IPR004136">
    <property type="entry name" value="NMO"/>
</dbReference>
<dbReference type="RefSeq" id="WP_102723251.1">
    <property type="nucleotide sequence ID" value="NZ_PNHG01000001.1"/>
</dbReference>
<evidence type="ECO:0000256" key="7">
    <source>
        <dbReference type="ARBA" id="ARBA00023033"/>
    </source>
</evidence>
<dbReference type="Gene3D" id="3.20.20.70">
    <property type="entry name" value="Aldolase class I"/>
    <property type="match status" value="1"/>
</dbReference>
<keyword evidence="3" id="KW-0216">Detoxification</keyword>
<protein>
    <recommendedName>
        <fullName evidence="8">Propionate 3-nitronate monooxygenase</fullName>
    </recommendedName>
</protein>
<accession>A0A2N6T897</accession>
<organism evidence="10 11">
    <name type="scientific">Corynebacterium tuscaniense</name>
    <dbReference type="NCBI Taxonomy" id="302449"/>
    <lineage>
        <taxon>Bacteria</taxon>
        <taxon>Bacillati</taxon>
        <taxon>Actinomycetota</taxon>
        <taxon>Actinomycetes</taxon>
        <taxon>Mycobacteriales</taxon>
        <taxon>Corynebacteriaceae</taxon>
        <taxon>Corynebacterium</taxon>
    </lineage>
</organism>
<keyword evidence="7 10" id="KW-0503">Monooxygenase</keyword>
<sequence length="317" mass="34346">MPPELPARLPRVIAAPMAGGPSTPELVNAVGFGFLAWGTCSLDQAREELSRVEEPFGVNLFYPQREEPLREDLEAIASELGAEIPEPDYTFGFHDKLDLALEDGRATIISCTFGCFTEEEFRRIHDAGIQAWVTVTNEVDALKATERGADGLIVQGPKAGGHRSTWTLTEEPDPRPLEKLLDGIFRNVNVPLIAAGGARCAEDVEYLIEWGATAVACGSAFLLADEAGTSDRNRALLREGGNSVSTRAFSGRYARGVETCFTREHDDLPPLYPQLNAMQKPLRSDPDHAYCLVGEDFAGKLLEGSAAEIESALLGLS</sequence>
<comment type="catalytic activity">
    <reaction evidence="9">
        <text>3 propionate 3-nitronate + 3 O2 + H2O = 3 3-oxopropanoate + 2 nitrate + nitrite + H2O2 + 3 H(+)</text>
        <dbReference type="Rhea" id="RHEA:57332"/>
        <dbReference type="ChEBI" id="CHEBI:15377"/>
        <dbReference type="ChEBI" id="CHEBI:15378"/>
        <dbReference type="ChEBI" id="CHEBI:15379"/>
        <dbReference type="ChEBI" id="CHEBI:16240"/>
        <dbReference type="ChEBI" id="CHEBI:16301"/>
        <dbReference type="ChEBI" id="CHEBI:17632"/>
        <dbReference type="ChEBI" id="CHEBI:33190"/>
        <dbReference type="ChEBI" id="CHEBI:136067"/>
    </reaction>
</comment>